<dbReference type="EMBL" id="LFZN01000226">
    <property type="protein sequence ID" value="KXS95252.1"/>
    <property type="molecule type" value="Genomic_DNA"/>
</dbReference>
<comment type="caution">
    <text evidence="4">The sequence shown here is derived from an EMBL/GenBank/DDBJ whole genome shotgun (WGS) entry which is preliminary data.</text>
</comment>
<evidence type="ECO:0000259" key="3">
    <source>
        <dbReference type="PROSITE" id="PS50013"/>
    </source>
</evidence>
<protein>
    <recommendedName>
        <fullName evidence="3">Chromo domain-containing protein</fullName>
    </recommendedName>
</protein>
<evidence type="ECO:0000313" key="4">
    <source>
        <dbReference type="EMBL" id="KXS95252.1"/>
    </source>
</evidence>
<feature type="region of interest" description="Disordered" evidence="2">
    <location>
        <begin position="689"/>
        <end position="743"/>
    </location>
</feature>
<feature type="compositionally biased region" description="Acidic residues" evidence="2">
    <location>
        <begin position="275"/>
        <end position="286"/>
    </location>
</feature>
<dbReference type="SMART" id="SM00298">
    <property type="entry name" value="CHROMO"/>
    <property type="match status" value="2"/>
</dbReference>
<sequence>MCCLKECQELPISTSCVRHYLVAHDFGTPSSSVPIHYHNLYVGEGETVRRNDITTGVLRYDPLSSALIELAHPRLHFIKRTRFLTHTHTHTYTHTCTYTHFLLLPPALRCICRELLMSWLNMPPSLESSLALNDPSTIKRKQLVLDVPLIRKSPIKSIGKWPKPRMYGDEPLPVKPSDVNPRNGRIVGRVAEFGQIPVYTLAVGDTEINGIKLWEILDYVSPLELERFENQQFKEEAEALEIARAAAEIEKERKRLKQAEKAKQKGTFLFPGVGGDEDESSDEDDVPQGRRGRARPTYTHLFNRPELPDERRRRRKRDPETGELMPLSDEDLPRPSDRGPKRRRRRKRDPLTGELMPLSDHGEDIEMRASEEDATTPAARSPAPEAMQLPKRRRRRRDPKTGELLPLDATKSMEKDSRYKRPRRRRHPITHELMPLGWRYDPDEEKKASPSARDLVSPAMRKMSISREHGSKRIKLASESSDDRSQGRPLPSSSVRMPLRGTPAKSRPIPSAAKVPIDTSESDDLARDSENHHPISASKPQATPKTSILHPTKAETSADDSSDSSAEPITLASFLKASGRRTHSDDESEDSEQVAKPNRGQVKTSIMNPMAPSQAAEVESDEEELEDDEWIVEAIVGHRMSDPNSHPGRKQVVLYHTKWEGSEEMTWEPAESFLDSSTVRDYHKRLEEEKRNAQSANGKVERSKQPLGVAQRETTRVPVPSIAQSKKPVDSSEEETGEDDEEGWEIESILAHHMSDPRTHPGKPQTMLYKVKWAGWKEHTWEPLASFPDKSVVNAYRRKVGLIPVKLGANSNLQSSEATVQMEQLNPTTSTHDNTTAHYFGASEAAQTTVGDGNVTTCESLPAELGNRIYHLSGCLQFYEEPDRNRRSSARHPVRGDYTADTHTAVHGCGDGEHCSFTGWDGFCNWQAAAYFVNGDPEFDTANCGPRTCAENIPWFMIRVIPSRKSLICYQMKGAQPGLTRVSKKVREDTLPIFYGNHRFVVRLFSADAPDENRVLRWLDAIRQAAANMLRKIYIFYARKQQLNHIKNNVLPELRARGVKTAPGELGVVCLTRISHPYNTNAFFVLEATSKLRDAQSDGAE</sequence>
<feature type="compositionally biased region" description="Acidic residues" evidence="2">
    <location>
        <begin position="731"/>
        <end position="743"/>
    </location>
</feature>
<accession>A0A139GYL0</accession>
<keyword evidence="5" id="KW-1185">Reference proteome</keyword>
<feature type="compositionally biased region" description="Basic and acidic residues" evidence="2">
    <location>
        <begin position="524"/>
        <end position="533"/>
    </location>
</feature>
<organism evidence="4 5">
    <name type="scientific">Pseudocercospora eumusae</name>
    <dbReference type="NCBI Taxonomy" id="321146"/>
    <lineage>
        <taxon>Eukaryota</taxon>
        <taxon>Fungi</taxon>
        <taxon>Dikarya</taxon>
        <taxon>Ascomycota</taxon>
        <taxon>Pezizomycotina</taxon>
        <taxon>Dothideomycetes</taxon>
        <taxon>Dothideomycetidae</taxon>
        <taxon>Mycosphaerellales</taxon>
        <taxon>Mycosphaerellaceae</taxon>
        <taxon>Pseudocercospora</taxon>
    </lineage>
</organism>
<dbReference type="GO" id="GO:0006338">
    <property type="term" value="P:chromatin remodeling"/>
    <property type="evidence" value="ECO:0007669"/>
    <property type="project" value="UniProtKB-ARBA"/>
</dbReference>
<feature type="domain" description="Chromo" evidence="3">
    <location>
        <begin position="630"/>
        <end position="694"/>
    </location>
</feature>
<name>A0A139GYL0_9PEZI</name>
<feature type="region of interest" description="Disordered" evidence="2">
    <location>
        <begin position="258"/>
        <end position="626"/>
    </location>
</feature>
<dbReference type="Gene3D" id="2.40.50.40">
    <property type="match status" value="2"/>
</dbReference>
<dbReference type="InterPro" id="IPR016197">
    <property type="entry name" value="Chromo-like_dom_sf"/>
</dbReference>
<proteinExistence type="predicted"/>
<dbReference type="Proteomes" id="UP000070133">
    <property type="component" value="Unassembled WGS sequence"/>
</dbReference>
<dbReference type="InterPro" id="IPR000953">
    <property type="entry name" value="Chromo/chromo_shadow_dom"/>
</dbReference>
<feature type="compositionally biased region" description="Basic and acidic residues" evidence="2">
    <location>
        <begin position="360"/>
        <end position="371"/>
    </location>
</feature>
<comment type="subunit">
    <text evidence="1">Component of the NuA4 histone acetyltransferase complex.</text>
</comment>
<reference evidence="4 5" key="1">
    <citation type="submission" date="2015-07" db="EMBL/GenBank/DDBJ databases">
        <title>Comparative genomics of the Sigatoka disease complex on banana suggests a link between parallel evolutionary changes in Pseudocercospora fijiensis and Pseudocercospora eumusae and increased virulence on the banana host.</title>
        <authorList>
            <person name="Chang T.-C."/>
            <person name="Salvucci A."/>
            <person name="Crous P.W."/>
            <person name="Stergiopoulos I."/>
        </authorList>
    </citation>
    <scope>NUCLEOTIDE SEQUENCE [LARGE SCALE GENOMIC DNA]</scope>
    <source>
        <strain evidence="4 5">CBS 114824</strain>
    </source>
</reference>
<gene>
    <name evidence="4" type="ORF">AC578_9458</name>
</gene>
<dbReference type="PROSITE" id="PS50013">
    <property type="entry name" value="CHROMO_2"/>
    <property type="match status" value="2"/>
</dbReference>
<dbReference type="OrthoDB" id="1918685at2759"/>
<evidence type="ECO:0000256" key="1">
    <source>
        <dbReference type="ARBA" id="ARBA00011353"/>
    </source>
</evidence>
<evidence type="ECO:0000313" key="5">
    <source>
        <dbReference type="Proteomes" id="UP000070133"/>
    </source>
</evidence>
<dbReference type="AlphaFoldDB" id="A0A139GYL0"/>
<dbReference type="SUPFAM" id="SSF54160">
    <property type="entry name" value="Chromo domain-like"/>
    <property type="match status" value="2"/>
</dbReference>
<evidence type="ECO:0000256" key="2">
    <source>
        <dbReference type="SAM" id="MobiDB-lite"/>
    </source>
</evidence>
<feature type="domain" description="Chromo" evidence="3">
    <location>
        <begin position="744"/>
        <end position="799"/>
    </location>
</feature>